<evidence type="ECO:0000313" key="2">
    <source>
        <dbReference type="EMBL" id="PSR32269.1"/>
    </source>
</evidence>
<accession>A0A2T2XCP9</accession>
<organism evidence="2 3">
    <name type="scientific">Sulfobacillus benefaciens</name>
    <dbReference type="NCBI Taxonomy" id="453960"/>
    <lineage>
        <taxon>Bacteria</taxon>
        <taxon>Bacillati</taxon>
        <taxon>Bacillota</taxon>
        <taxon>Clostridia</taxon>
        <taxon>Eubacteriales</taxon>
        <taxon>Clostridiales Family XVII. Incertae Sedis</taxon>
        <taxon>Sulfobacillus</taxon>
    </lineage>
</organism>
<dbReference type="AlphaFoldDB" id="A0A2T2XCP9"/>
<dbReference type="EMBL" id="PXYW01000046">
    <property type="protein sequence ID" value="PSR32269.1"/>
    <property type="molecule type" value="Genomic_DNA"/>
</dbReference>
<proteinExistence type="predicted"/>
<comment type="caution">
    <text evidence="2">The sequence shown here is derived from an EMBL/GenBank/DDBJ whole genome shotgun (WGS) entry which is preliminary data.</text>
</comment>
<dbReference type="Proteomes" id="UP000242972">
    <property type="component" value="Unassembled WGS sequence"/>
</dbReference>
<dbReference type="Pfam" id="PF14104">
    <property type="entry name" value="DUF4277"/>
    <property type="match status" value="1"/>
</dbReference>
<name>A0A2T2XCP9_9FIRM</name>
<dbReference type="InterPro" id="IPR025457">
    <property type="entry name" value="DUF4277"/>
</dbReference>
<protein>
    <recommendedName>
        <fullName evidence="1">DUF4277 domain-containing protein</fullName>
    </recommendedName>
</protein>
<sequence length="106" mass="11815">MKTKTNPPESTFHLLSAHPMGWAAAIARFAERIGVVEWLNAVLPWDPAQCHLSPGLRLLALMIGFLVDPRALYQMEEFYQTMDCEVLFGPGVQAGDFNDDALSRPI</sequence>
<feature type="domain" description="DUF4277" evidence="1">
    <location>
        <begin position="25"/>
        <end position="104"/>
    </location>
</feature>
<gene>
    <name evidence="2" type="ORF">C7B46_14965</name>
</gene>
<evidence type="ECO:0000313" key="3">
    <source>
        <dbReference type="Proteomes" id="UP000242972"/>
    </source>
</evidence>
<evidence type="ECO:0000259" key="1">
    <source>
        <dbReference type="Pfam" id="PF14104"/>
    </source>
</evidence>
<reference evidence="2 3" key="1">
    <citation type="journal article" date="2014" name="BMC Genomics">
        <title>Comparison of environmental and isolate Sulfobacillus genomes reveals diverse carbon, sulfur, nitrogen, and hydrogen metabolisms.</title>
        <authorList>
            <person name="Justice N.B."/>
            <person name="Norman A."/>
            <person name="Brown C.T."/>
            <person name="Singh A."/>
            <person name="Thomas B.C."/>
            <person name="Banfield J.F."/>
        </authorList>
    </citation>
    <scope>NUCLEOTIDE SEQUENCE [LARGE SCALE GENOMIC DNA]</scope>
    <source>
        <strain evidence="2">AMDSBA4</strain>
    </source>
</reference>